<dbReference type="HOGENOM" id="CLU_349293_0_0_1"/>
<reference evidence="2" key="2">
    <citation type="submission" date="2015-06" db="UniProtKB">
        <authorList>
            <consortium name="EnsemblMetazoa"/>
        </authorList>
    </citation>
    <scope>IDENTIFICATION</scope>
</reference>
<feature type="compositionally biased region" description="Acidic residues" evidence="1">
    <location>
        <begin position="43"/>
        <end position="53"/>
    </location>
</feature>
<feature type="compositionally biased region" description="Low complexity" evidence="1">
    <location>
        <begin position="602"/>
        <end position="622"/>
    </location>
</feature>
<dbReference type="EMBL" id="CAEY01001794">
    <property type="status" value="NOT_ANNOTATED_CDS"/>
    <property type="molecule type" value="Genomic_DNA"/>
</dbReference>
<dbReference type="EnsemblMetazoa" id="tetur06g01460.1">
    <property type="protein sequence ID" value="tetur06g01460.1"/>
    <property type="gene ID" value="tetur06g01460"/>
</dbReference>
<evidence type="ECO:0000313" key="3">
    <source>
        <dbReference type="Proteomes" id="UP000015104"/>
    </source>
</evidence>
<feature type="region of interest" description="Disordered" evidence="1">
    <location>
        <begin position="752"/>
        <end position="772"/>
    </location>
</feature>
<organism evidence="2 3">
    <name type="scientific">Tetranychus urticae</name>
    <name type="common">Two-spotted spider mite</name>
    <dbReference type="NCBI Taxonomy" id="32264"/>
    <lineage>
        <taxon>Eukaryota</taxon>
        <taxon>Metazoa</taxon>
        <taxon>Ecdysozoa</taxon>
        <taxon>Arthropoda</taxon>
        <taxon>Chelicerata</taxon>
        <taxon>Arachnida</taxon>
        <taxon>Acari</taxon>
        <taxon>Acariformes</taxon>
        <taxon>Trombidiformes</taxon>
        <taxon>Prostigmata</taxon>
        <taxon>Eleutherengona</taxon>
        <taxon>Raphignathae</taxon>
        <taxon>Tetranychoidea</taxon>
        <taxon>Tetranychidae</taxon>
        <taxon>Tetranychus</taxon>
    </lineage>
</organism>
<evidence type="ECO:0000256" key="1">
    <source>
        <dbReference type="SAM" id="MobiDB-lite"/>
    </source>
</evidence>
<dbReference type="OrthoDB" id="6532443at2759"/>
<gene>
    <name evidence="2" type="primary">107361128</name>
</gene>
<protein>
    <submittedName>
        <fullName evidence="2">Uncharacterized protein</fullName>
    </submittedName>
</protein>
<dbReference type="OMA" id="YSDCEES"/>
<feature type="region of interest" description="Disordered" evidence="1">
    <location>
        <begin position="598"/>
        <end position="625"/>
    </location>
</feature>
<accession>T1K6R7</accession>
<keyword evidence="3" id="KW-1185">Reference proteome</keyword>
<reference evidence="3" key="1">
    <citation type="submission" date="2011-08" db="EMBL/GenBank/DDBJ databases">
        <authorList>
            <person name="Rombauts S."/>
        </authorList>
    </citation>
    <scope>NUCLEOTIDE SEQUENCE</scope>
    <source>
        <strain evidence="3">London</strain>
    </source>
</reference>
<name>T1K6R7_TETUR</name>
<evidence type="ECO:0000313" key="2">
    <source>
        <dbReference type="EnsemblMetazoa" id="tetur06g01460.1"/>
    </source>
</evidence>
<feature type="region of interest" description="Disordered" evidence="1">
    <location>
        <begin position="37"/>
        <end position="96"/>
    </location>
</feature>
<sequence>MTEPNFSMVHNTELCEEEIIDGFAIYAFLSYSDCEESARQQEGSDDTEEDESIGECSRTPKSAGSFRYVSNYRQRRRSRSDSRSSMGDSSNLNGSLFLESKNNNVYHRSVRRKKPGRPRGSIGRHKVPIKHQIFSDLCNPTVDTHQLSCLYDDYLQDRLREEEENKYKYAVPISMDESYVNSSLNALDSSYIKETPCIQIENIKKELTPDIDVAGDSENKQESPSKLSVIAESDADVMEMSGKQKREIRLPARYHQPGHLMGSQWVMTEHNSDDKLPKKRMRLEGVFDAKNSHSLEQNIRSFTLSSEPSAHLLQQDQPHRDYSQNQEQLPPQHQPLQQYQPLQQQQVLQQQPLQQQPLQQQPLQQQPLQQQPLQQQPLQQHPLQQQPLQQQPLQHHILQLQSLQQKPLLQQFIPVHQLLHQTIQQAQQQELLNQPLQYQSHLKPLYSCENQRIIPYSAITINLDRTKEEEKSLSSDLYHESRESVTNVKDVPKLSSTNKVCPSHFSQLRLHHEKLERIQLLRKQQEIGVKMRGNTFDAITENILKDHPYVNQNVYQNVSQAINIVSPTIQSVTNNIVLIPSSSLSSCSSISHFNQQSLSTTNDSFNEEQSSNNSSNPNMDTSDPQKNAKLQELRQLYRDLYFENKPERRLIYAKSRIKPRVNKKAEVEEGIRVIEKLTKREKQLEYIKTLLTMWNKKLTLAAKVISDKGVIPKAIDVVQDVLKTYQTSKSYRVTEAWDTMNKSKTSSLVNTINTDSSQNDIKPEPSSRSDVSVIKSTGSTVNRIVVNPPSHPQNFRNRVISMAILDI</sequence>
<dbReference type="Proteomes" id="UP000015104">
    <property type="component" value="Unassembled WGS sequence"/>
</dbReference>
<dbReference type="KEGG" id="tut:107361128"/>
<proteinExistence type="predicted"/>
<feature type="region of interest" description="Disordered" evidence="1">
    <location>
        <begin position="344"/>
        <end position="390"/>
    </location>
</feature>
<dbReference type="AlphaFoldDB" id="T1K6R7"/>